<dbReference type="GO" id="GO:0004222">
    <property type="term" value="F:metalloendopeptidase activity"/>
    <property type="evidence" value="ECO:0007669"/>
    <property type="project" value="UniProtKB-UniRule"/>
</dbReference>
<feature type="binding site" evidence="7">
    <location>
        <position position="139"/>
    </location>
    <ligand>
        <name>Zn(2+)</name>
        <dbReference type="ChEBI" id="CHEBI:29105"/>
        <note>catalytic</note>
    </ligand>
</feature>
<comment type="subcellular location">
    <subcellularLocation>
        <location evidence="1">Cell membrane</location>
    </subcellularLocation>
</comment>
<evidence type="ECO:0000256" key="2">
    <source>
        <dbReference type="ARBA" id="ARBA00022475"/>
    </source>
</evidence>
<evidence type="ECO:0000256" key="8">
    <source>
        <dbReference type="RuleBase" id="RU361183"/>
    </source>
</evidence>
<feature type="active site" evidence="7">
    <location>
        <position position="130"/>
    </location>
</feature>
<dbReference type="GO" id="GO:0006508">
    <property type="term" value="P:proteolysis"/>
    <property type="evidence" value="ECO:0007669"/>
    <property type="project" value="UniProtKB-KW"/>
</dbReference>
<dbReference type="InterPro" id="IPR024079">
    <property type="entry name" value="MetalloPept_cat_dom_sf"/>
</dbReference>
<dbReference type="InterPro" id="IPR032675">
    <property type="entry name" value="LRR_dom_sf"/>
</dbReference>
<dbReference type="GO" id="GO:0008270">
    <property type="term" value="F:zinc ion binding"/>
    <property type="evidence" value="ECO:0007669"/>
    <property type="project" value="UniProtKB-UniRule"/>
</dbReference>
<dbReference type="EMBL" id="JAVRBK010000001">
    <property type="protein sequence ID" value="KAK5649690.1"/>
    <property type="molecule type" value="Genomic_DNA"/>
</dbReference>
<name>A0AAN7VIM4_9COLE</name>
<dbReference type="SUPFAM" id="SSF52058">
    <property type="entry name" value="L domain-like"/>
    <property type="match status" value="4"/>
</dbReference>
<evidence type="ECO:0000259" key="9">
    <source>
        <dbReference type="PROSITE" id="PS51864"/>
    </source>
</evidence>
<keyword evidence="7 8" id="KW-0378">Hydrolase</keyword>
<accession>A0AAN7VIM4</accession>
<dbReference type="PANTHER" id="PTHR24369">
    <property type="entry name" value="ANTIGEN BSP, PUTATIVE-RELATED"/>
    <property type="match status" value="1"/>
</dbReference>
<dbReference type="SUPFAM" id="SSF55486">
    <property type="entry name" value="Metalloproteases ('zincins'), catalytic domain"/>
    <property type="match status" value="1"/>
</dbReference>
<dbReference type="FunFam" id="3.80.10.10:FF:001167">
    <property type="entry name" value="Chaoptin"/>
    <property type="match status" value="1"/>
</dbReference>
<keyword evidence="7 8" id="KW-0482">Metalloprotease</keyword>
<dbReference type="InterPro" id="IPR001506">
    <property type="entry name" value="Peptidase_M12A"/>
</dbReference>
<evidence type="ECO:0000256" key="7">
    <source>
        <dbReference type="PROSITE-ProRule" id="PRU01211"/>
    </source>
</evidence>
<dbReference type="PROSITE" id="PS51864">
    <property type="entry name" value="ASTACIN"/>
    <property type="match status" value="1"/>
</dbReference>
<sequence>MKIVLLLVVCAIGRLNGGLYDDDYYMCGMSESSLSLRNIITISSRIWPNGVVPLKFWEGYTEAQKNTIVQLINGTFFDLCVRIQERTTEEDYVFVAGNKSGCYSNVGRIGGKQTLSLKPGCIKENTVHHEFMHTIGMEHMQTTRERDDYVTIFWENIQESGKPNFKRRDHYSMHPFPYDYNSLLHYPRTAFSKNGNYTIIAKGDPSKPLRPVKKLTDIDKAKEVERLIWLFCALTTYLLSCVPLSVTREILSVRDPPCYFNPLCSCSKAVPDLGIVRCRDTSLSMIPQAINTSKVFMLQLDNVGLRRLEPYFVQSTGLYKLSITRNPLPTIHDDAFVGLERTLWKLDLSHNDLLHVPSRAIRYLHKLKLLDLTDNDITRIYPDSWKGLEHSMETLILAENSIAYLAPDAFTGLPYLDRINLRGNNLRDIDPSVFREGMNKLAHVNLADNLLSSIPYLALSPLTMLKTLDLSYNRITRMFPTMESGAINIQIDVRMSLDVLNLAYNQLSVLESSSFQYFNTINETYLDGNPLSIIEDEAFRQAKMRELYIRSCGLTVINPTAFKGLEDSLQVLDLSGNNLTYLQDDLLSGFLVLQSFSLGDNLLTSFESNELPSGWQHNLISLDLSGMSNYIISTEKLKQFKSLRRVYLSRLRQTSLTTEDFLEFGANLEELHINFGDLKSVKNNAFKNVHSLKLLDLAENKIEQIENDAFVNLGHSLTTLQLSHAFSSKMGTLQPEPLKYLWNLRHLDCSNNKIKNVPDTTFQLLKKLKIVELQDNDIEAIHPETFQADIHTKLEIVYLSFNKIKSVQESTFSDLEMLEQLYLDDNKIVTLERQSFKDLENLKRLNLKGNKITQLTQATFENLPELEDLDLSYNELNDFHFSALDQVGTLASFRVNVSHNKISDLSPAINYDLQSEGGFEVFHSNIKILDLSYNNISQISKHYFDPVEISLTHLYFSHNLILNISREIFGNMPHLQCIDLSFNKLLEFEYDTFKNTRNLQVIILSNNYIAEVPKDLFRSLYHLRVVDMSHNRLKFVPDNLFKEEGLERLDLSNNQLTRLPLTSLSTPAASTLCEFDLSFNGISSLTSGDMLSKFERLAFLDLSYNKLTQVNDGVFGILHKILYLDLSHNSQLSVDNNGKSFQGIEDSLLYLKLDNLSLITVPELSLPNLVYLSLAQNAMSSIPTEMAGNLTSLRDLNLADNNLTVVPVAVYSLTELKRLSLSGNPISVLSNTSLLGVANHLEELDITDLPLHTFEVGTLSKLNFLRTLKIGAYNAKYFNIPRMVESNYALRNLEIEVNRETNLKAEMSGKLPLKLRSVTLTGKSLKNLDADVLDGVRYPQFYFTVHHTGLMTVPKNLFDDLHFIKNLSLNIKGNSNLQYFGNPLTAPKPGVRQRIFLLDVSMEENKWSCDCGLSWIEIWQRKRRQYVCDDYSELPSPKSPFYNCRHVEDDIRSSNCANKANKSLIEVLKTDIECAWGVASSIHRFTIAYTIMIAGFIYGLL</sequence>
<evidence type="ECO:0000256" key="6">
    <source>
        <dbReference type="ARBA" id="ARBA00023136"/>
    </source>
</evidence>
<dbReference type="GO" id="GO:0005886">
    <property type="term" value="C:plasma membrane"/>
    <property type="evidence" value="ECO:0007669"/>
    <property type="project" value="UniProtKB-SubCell"/>
</dbReference>
<dbReference type="Pfam" id="PF01400">
    <property type="entry name" value="Astacin"/>
    <property type="match status" value="1"/>
</dbReference>
<proteinExistence type="predicted"/>
<dbReference type="InterPro" id="IPR034035">
    <property type="entry name" value="Astacin-like_dom"/>
</dbReference>
<keyword evidence="11" id="KW-1185">Reference proteome</keyword>
<dbReference type="PROSITE" id="PS51450">
    <property type="entry name" value="LRR"/>
    <property type="match status" value="9"/>
</dbReference>
<keyword evidence="7 8" id="KW-0479">Metal-binding</keyword>
<dbReference type="SMART" id="SM00369">
    <property type="entry name" value="LRR_TYP"/>
    <property type="match status" value="26"/>
</dbReference>
<comment type="caution">
    <text evidence="10">The sequence shown here is derived from an EMBL/GenBank/DDBJ whole genome shotgun (WGS) entry which is preliminary data.</text>
</comment>
<dbReference type="InterPro" id="IPR001611">
    <property type="entry name" value="Leu-rich_rpt"/>
</dbReference>
<comment type="caution">
    <text evidence="7">Lacks conserved residue(s) required for the propagation of feature annotation.</text>
</comment>
<dbReference type="Gene3D" id="3.40.390.10">
    <property type="entry name" value="Collagenase (Catalytic Domain)"/>
    <property type="match status" value="1"/>
</dbReference>
<dbReference type="Gene3D" id="3.80.10.10">
    <property type="entry name" value="Ribonuclease Inhibitor"/>
    <property type="match status" value="7"/>
</dbReference>
<dbReference type="InterPro" id="IPR006026">
    <property type="entry name" value="Peptidase_Metallo"/>
</dbReference>
<evidence type="ECO:0000256" key="5">
    <source>
        <dbReference type="ARBA" id="ARBA00022737"/>
    </source>
</evidence>
<evidence type="ECO:0000313" key="11">
    <source>
        <dbReference type="Proteomes" id="UP001329430"/>
    </source>
</evidence>
<dbReference type="InterPro" id="IPR003591">
    <property type="entry name" value="Leu-rich_rpt_typical-subtyp"/>
</dbReference>
<dbReference type="CDD" id="cd04280">
    <property type="entry name" value="ZnMc_astacin_like"/>
    <property type="match status" value="1"/>
</dbReference>
<dbReference type="Proteomes" id="UP001329430">
    <property type="component" value="Chromosome 1"/>
</dbReference>
<dbReference type="FunFam" id="3.80.10.10:FF:001164">
    <property type="entry name" value="GH01279p"/>
    <property type="match status" value="2"/>
</dbReference>
<keyword evidence="4 8" id="KW-0732">Signal</keyword>
<feature type="domain" description="Peptidase M12A" evidence="9">
    <location>
        <begin position="38"/>
        <end position="233"/>
    </location>
</feature>
<keyword evidence="3" id="KW-0433">Leucine-rich repeat</keyword>
<dbReference type="InterPro" id="IPR050541">
    <property type="entry name" value="LRR_TM_domain-containing"/>
</dbReference>
<dbReference type="PRINTS" id="PR00019">
    <property type="entry name" value="LEURICHRPT"/>
</dbReference>
<evidence type="ECO:0000256" key="3">
    <source>
        <dbReference type="ARBA" id="ARBA00022614"/>
    </source>
</evidence>
<dbReference type="PRINTS" id="PR00480">
    <property type="entry name" value="ASTACIN"/>
</dbReference>
<evidence type="ECO:0000313" key="10">
    <source>
        <dbReference type="EMBL" id="KAK5649690.1"/>
    </source>
</evidence>
<gene>
    <name evidence="10" type="ORF">RI129_000719</name>
</gene>
<feature type="chain" id="PRO_5042663055" description="Metalloendopeptidase" evidence="8">
    <location>
        <begin position="18"/>
        <end position="1501"/>
    </location>
</feature>
<dbReference type="SMART" id="SM00364">
    <property type="entry name" value="LRR_BAC"/>
    <property type="match status" value="6"/>
</dbReference>
<keyword evidence="7 8" id="KW-0645">Protease</keyword>
<evidence type="ECO:0000256" key="4">
    <source>
        <dbReference type="ARBA" id="ARBA00022729"/>
    </source>
</evidence>
<organism evidence="10 11">
    <name type="scientific">Pyrocoelia pectoralis</name>
    <dbReference type="NCBI Taxonomy" id="417401"/>
    <lineage>
        <taxon>Eukaryota</taxon>
        <taxon>Metazoa</taxon>
        <taxon>Ecdysozoa</taxon>
        <taxon>Arthropoda</taxon>
        <taxon>Hexapoda</taxon>
        <taxon>Insecta</taxon>
        <taxon>Pterygota</taxon>
        <taxon>Neoptera</taxon>
        <taxon>Endopterygota</taxon>
        <taxon>Coleoptera</taxon>
        <taxon>Polyphaga</taxon>
        <taxon>Elateriformia</taxon>
        <taxon>Elateroidea</taxon>
        <taxon>Lampyridae</taxon>
        <taxon>Lampyrinae</taxon>
        <taxon>Pyrocoelia</taxon>
    </lineage>
</organism>
<dbReference type="GO" id="GO:0048468">
    <property type="term" value="P:cell development"/>
    <property type="evidence" value="ECO:0007669"/>
    <property type="project" value="UniProtKB-ARBA"/>
</dbReference>
<dbReference type="Pfam" id="PF13855">
    <property type="entry name" value="LRR_8"/>
    <property type="match status" value="9"/>
</dbReference>
<keyword evidence="5" id="KW-0677">Repeat</keyword>
<dbReference type="PANTHER" id="PTHR24369:SF210">
    <property type="entry name" value="CHAOPTIN-RELATED"/>
    <property type="match status" value="1"/>
</dbReference>
<feature type="signal peptide" evidence="8">
    <location>
        <begin position="1"/>
        <end position="17"/>
    </location>
</feature>
<dbReference type="EC" id="3.4.24.-" evidence="8"/>
<dbReference type="SMART" id="SM00365">
    <property type="entry name" value="LRR_SD22"/>
    <property type="match status" value="14"/>
</dbReference>
<evidence type="ECO:0000256" key="1">
    <source>
        <dbReference type="ARBA" id="ARBA00004236"/>
    </source>
</evidence>
<feature type="binding site" evidence="7">
    <location>
        <position position="133"/>
    </location>
    <ligand>
        <name>Zn(2+)</name>
        <dbReference type="ChEBI" id="CHEBI:29105"/>
        <note>catalytic</note>
    </ligand>
</feature>
<keyword evidence="2" id="KW-1003">Cell membrane</keyword>
<keyword evidence="7 8" id="KW-0862">Zinc</keyword>
<comment type="cofactor">
    <cofactor evidence="7 8">
        <name>Zn(2+)</name>
        <dbReference type="ChEBI" id="CHEBI:29105"/>
    </cofactor>
    <text evidence="7 8">Binds 1 zinc ion per subunit.</text>
</comment>
<feature type="binding site" evidence="7">
    <location>
        <position position="129"/>
    </location>
    <ligand>
        <name>Zn(2+)</name>
        <dbReference type="ChEBI" id="CHEBI:29105"/>
        <note>catalytic</note>
    </ligand>
</feature>
<dbReference type="SMART" id="SM00235">
    <property type="entry name" value="ZnMc"/>
    <property type="match status" value="1"/>
</dbReference>
<reference evidence="10 11" key="1">
    <citation type="journal article" date="2024" name="Insects">
        <title>An Improved Chromosome-Level Genome Assembly of the Firefly Pyrocoelia pectoralis.</title>
        <authorList>
            <person name="Fu X."/>
            <person name="Meyer-Rochow V.B."/>
            <person name="Ballantyne L."/>
            <person name="Zhu X."/>
        </authorList>
    </citation>
    <scope>NUCLEOTIDE SEQUENCE [LARGE SCALE GENOMIC DNA]</scope>
    <source>
        <strain evidence="10">XCY_ONT2</strain>
    </source>
</reference>
<keyword evidence="6" id="KW-0472">Membrane</keyword>
<protein>
    <recommendedName>
        <fullName evidence="8">Metalloendopeptidase</fullName>
        <ecNumber evidence="8">3.4.24.-</ecNumber>
    </recommendedName>
</protein>